<dbReference type="InterPro" id="IPR011990">
    <property type="entry name" value="TPR-like_helical_dom_sf"/>
</dbReference>
<dbReference type="RefSeq" id="WP_015024168.1">
    <property type="nucleotide sequence ID" value="NC_018721.1"/>
</dbReference>
<keyword evidence="3" id="KW-1185">Reference proteome</keyword>
<reference evidence="2" key="1">
    <citation type="submission" date="2006-03" db="EMBL/GenBank/DDBJ databases">
        <authorList>
            <person name="Bowman J."/>
            <person name="Ferriera S."/>
            <person name="Johnson J."/>
            <person name="Kravitz S."/>
            <person name="Halpern A."/>
            <person name="Remington K."/>
            <person name="Beeson K."/>
            <person name="Tran B."/>
            <person name="Rogers Y.-H."/>
            <person name="Friedman R."/>
            <person name="Venter J.C."/>
        </authorList>
    </citation>
    <scope>NUCLEOTIDE SEQUENCE [LARGE SCALE GENOMIC DNA]</scope>
    <source>
        <strain evidence="2">ATCC 700755</strain>
    </source>
</reference>
<proteinExistence type="predicted"/>
<feature type="signal peptide" evidence="1">
    <location>
        <begin position="1"/>
        <end position="21"/>
    </location>
</feature>
<evidence type="ECO:0000256" key="1">
    <source>
        <dbReference type="SAM" id="SignalP"/>
    </source>
</evidence>
<evidence type="ECO:0000313" key="2">
    <source>
        <dbReference type="EMBL" id="AFU68572.1"/>
    </source>
</evidence>
<dbReference type="AlphaFoldDB" id="K4IDD0"/>
<reference evidence="2" key="2">
    <citation type="submission" date="2012-09" db="EMBL/GenBank/DDBJ databases">
        <title>The complete sequence of Psychroflexus torquis an extreme psychrophile from sea-ice that is stimulated by light.</title>
        <authorList>
            <person name="Feng S."/>
            <person name="Powell S.M."/>
            <person name="Bowman J.P."/>
        </authorList>
    </citation>
    <scope>NUCLEOTIDE SEQUENCE [LARGE SCALE GENOMIC DNA]</scope>
    <source>
        <strain evidence="2">ATCC 700755</strain>
    </source>
</reference>
<dbReference type="eggNOG" id="COG0457">
    <property type="taxonomic scope" value="Bacteria"/>
</dbReference>
<name>K4IDD0_PSYTT</name>
<dbReference type="EMBL" id="CP003879">
    <property type="protein sequence ID" value="AFU68572.1"/>
    <property type="molecule type" value="Genomic_DNA"/>
</dbReference>
<dbReference type="InterPro" id="IPR019734">
    <property type="entry name" value="TPR_rpt"/>
</dbReference>
<dbReference type="PANTHER" id="PTHR12558">
    <property type="entry name" value="CELL DIVISION CYCLE 16,23,27"/>
    <property type="match status" value="1"/>
</dbReference>
<dbReference type="eggNOG" id="COG4783">
    <property type="taxonomic scope" value="Bacteria"/>
</dbReference>
<gene>
    <name evidence="2" type="ordered locus">P700755_001718</name>
</gene>
<dbReference type="Gene3D" id="1.25.40.10">
    <property type="entry name" value="Tetratricopeptide repeat domain"/>
    <property type="match status" value="2"/>
</dbReference>
<dbReference type="KEGG" id="ptq:P700755_001718"/>
<dbReference type="Pfam" id="PF14559">
    <property type="entry name" value="TPR_19"/>
    <property type="match status" value="1"/>
</dbReference>
<protein>
    <submittedName>
        <fullName evidence="2">TPR domain containing protein</fullName>
    </submittedName>
</protein>
<dbReference type="STRING" id="313595.P700755_001718"/>
<evidence type="ECO:0000313" key="3">
    <source>
        <dbReference type="Proteomes" id="UP000008514"/>
    </source>
</evidence>
<dbReference type="SUPFAM" id="SSF48452">
    <property type="entry name" value="TPR-like"/>
    <property type="match status" value="2"/>
</dbReference>
<dbReference type="Pfam" id="PF13432">
    <property type="entry name" value="TPR_16"/>
    <property type="match status" value="1"/>
</dbReference>
<dbReference type="PANTHER" id="PTHR12558:SF13">
    <property type="entry name" value="CELL DIVISION CYCLE PROTEIN 27 HOMOLOG"/>
    <property type="match status" value="1"/>
</dbReference>
<dbReference type="HOGENOM" id="CLU_007251_3_1_10"/>
<sequence length="468" mass="54325">MSKHIRLFCFMVMLLSFYSYAQDKDNLSEEINVDNLGDNTDEFQETFFEAIAQRAIENPQKAIEELEKCLKLQSNNMAVYYELAKNYIDLEAYDKAETFLKKTLEDSKYKENINIHKQLFYVYSMQKRYEDAIGVAQFIAESDPVYYQELSNLYLIQNEYQHALQALDRFDATEGLDEFRDQFRMVIYKEGNLLIKGVEYFEGRFQNSLEDTRAATYLMELYRLNNAPEESIKVGNRVQEHSVFNPEINVELALAYLVTRNIPKAKAYSQKVVESLTLEEKDKVKVINSFKAFALQNPDAQDAFVSVLDSALTSEKNSSSKAELGEFYKSRDKEKALDNYKSALRNKPNDFRLVTNIIELEVELNKFEDLLNTSEEALQSYPSQALLYYSKGLALNKLKKHQAAIEVLEEGLDYIFEDSNLKRSMFEILKDSYLALGEIEKAEAYKKKLIITQVSHPLFTGFNWKKIA</sequence>
<keyword evidence="1" id="KW-0732">Signal</keyword>
<organism evidence="2 3">
    <name type="scientific">Psychroflexus torquis (strain ATCC 700755 / CIP 106069 / ACAM 623)</name>
    <dbReference type="NCBI Taxonomy" id="313595"/>
    <lineage>
        <taxon>Bacteria</taxon>
        <taxon>Pseudomonadati</taxon>
        <taxon>Bacteroidota</taxon>
        <taxon>Flavobacteriia</taxon>
        <taxon>Flavobacteriales</taxon>
        <taxon>Flavobacteriaceae</taxon>
        <taxon>Psychroflexus</taxon>
    </lineage>
</organism>
<dbReference type="OrthoDB" id="1465784at2"/>
<dbReference type="SMART" id="SM00028">
    <property type="entry name" value="TPR"/>
    <property type="match status" value="4"/>
</dbReference>
<accession>K4IDD0</accession>
<feature type="chain" id="PRO_5003879299" evidence="1">
    <location>
        <begin position="22"/>
        <end position="468"/>
    </location>
</feature>
<dbReference type="Proteomes" id="UP000008514">
    <property type="component" value="Chromosome"/>
</dbReference>